<accession>A0A2N9FMS8</accession>
<name>A0A2N9FMS8_FAGSY</name>
<feature type="transmembrane region" description="Helical" evidence="1">
    <location>
        <begin position="37"/>
        <end position="57"/>
    </location>
</feature>
<keyword evidence="1" id="KW-0812">Transmembrane</keyword>
<evidence type="ECO:0000256" key="1">
    <source>
        <dbReference type="SAM" id="Phobius"/>
    </source>
</evidence>
<dbReference type="AlphaFoldDB" id="A0A2N9FMS8"/>
<sequence length="75" mass="8641">MAGIFLSDRRKRERDLRDYFVVGYKFRSRTRASRSGSFSSAIAAAFSVLCGYCHLFFICQQMGVVKFFGFDAYMP</sequence>
<keyword evidence="1" id="KW-1133">Transmembrane helix</keyword>
<protein>
    <submittedName>
        <fullName evidence="2">Uncharacterized protein</fullName>
    </submittedName>
</protein>
<organism evidence="2">
    <name type="scientific">Fagus sylvatica</name>
    <name type="common">Beechnut</name>
    <dbReference type="NCBI Taxonomy" id="28930"/>
    <lineage>
        <taxon>Eukaryota</taxon>
        <taxon>Viridiplantae</taxon>
        <taxon>Streptophyta</taxon>
        <taxon>Embryophyta</taxon>
        <taxon>Tracheophyta</taxon>
        <taxon>Spermatophyta</taxon>
        <taxon>Magnoliopsida</taxon>
        <taxon>eudicotyledons</taxon>
        <taxon>Gunneridae</taxon>
        <taxon>Pentapetalae</taxon>
        <taxon>rosids</taxon>
        <taxon>fabids</taxon>
        <taxon>Fagales</taxon>
        <taxon>Fagaceae</taxon>
        <taxon>Fagus</taxon>
    </lineage>
</organism>
<keyword evidence="1" id="KW-0472">Membrane</keyword>
<dbReference type="EMBL" id="OIVN01001280">
    <property type="protein sequence ID" value="SPC92096.1"/>
    <property type="molecule type" value="Genomic_DNA"/>
</dbReference>
<gene>
    <name evidence="2" type="ORF">FSB_LOCUS19978</name>
</gene>
<proteinExistence type="predicted"/>
<reference evidence="2" key="1">
    <citation type="submission" date="2018-02" db="EMBL/GenBank/DDBJ databases">
        <authorList>
            <person name="Cohen D.B."/>
            <person name="Kent A.D."/>
        </authorList>
    </citation>
    <scope>NUCLEOTIDE SEQUENCE</scope>
</reference>
<evidence type="ECO:0000313" key="2">
    <source>
        <dbReference type="EMBL" id="SPC92096.1"/>
    </source>
</evidence>